<dbReference type="PROSITE" id="PS51257">
    <property type="entry name" value="PROKAR_LIPOPROTEIN"/>
    <property type="match status" value="1"/>
</dbReference>
<dbReference type="OrthoDB" id="3647at2759"/>
<dbReference type="Proteomes" id="UP000809789">
    <property type="component" value="Unassembled WGS sequence"/>
</dbReference>
<accession>A0A8K0LA77</accession>
<feature type="compositionally biased region" description="Basic and acidic residues" evidence="1">
    <location>
        <begin position="55"/>
        <end position="71"/>
    </location>
</feature>
<evidence type="ECO:0000313" key="2">
    <source>
        <dbReference type="EMBL" id="KAG8631782.1"/>
    </source>
</evidence>
<keyword evidence="3" id="KW-1185">Reference proteome</keyword>
<reference evidence="2" key="1">
    <citation type="submission" date="2021-07" db="EMBL/GenBank/DDBJ databases">
        <title>Elsinoe batatas strain:CRI-CJ2 Genome sequencing and assembly.</title>
        <authorList>
            <person name="Huang L."/>
        </authorList>
    </citation>
    <scope>NUCLEOTIDE SEQUENCE</scope>
    <source>
        <strain evidence="2">CRI-CJ2</strain>
    </source>
</reference>
<evidence type="ECO:0000313" key="3">
    <source>
        <dbReference type="Proteomes" id="UP000809789"/>
    </source>
</evidence>
<dbReference type="AlphaFoldDB" id="A0A8K0LA77"/>
<proteinExistence type="predicted"/>
<comment type="caution">
    <text evidence="2">The sequence shown here is derived from an EMBL/GenBank/DDBJ whole genome shotgun (WGS) entry which is preliminary data.</text>
</comment>
<sequence length="71" mass="7675">MKWVAGVMIRIGNQQKTFATIFWILVAGCCAGATVGHLSTQREAARLAEAAAQEQAEKEELEANGKGEKKK</sequence>
<gene>
    <name evidence="2" type="ORF">KVT40_000922</name>
</gene>
<evidence type="ECO:0000256" key="1">
    <source>
        <dbReference type="SAM" id="MobiDB-lite"/>
    </source>
</evidence>
<organism evidence="2 3">
    <name type="scientific">Elsinoe batatas</name>
    <dbReference type="NCBI Taxonomy" id="2601811"/>
    <lineage>
        <taxon>Eukaryota</taxon>
        <taxon>Fungi</taxon>
        <taxon>Dikarya</taxon>
        <taxon>Ascomycota</taxon>
        <taxon>Pezizomycotina</taxon>
        <taxon>Dothideomycetes</taxon>
        <taxon>Dothideomycetidae</taxon>
        <taxon>Myriangiales</taxon>
        <taxon>Elsinoaceae</taxon>
        <taxon>Elsinoe</taxon>
    </lineage>
</organism>
<dbReference type="EMBL" id="JAESVG020000001">
    <property type="protein sequence ID" value="KAG8631782.1"/>
    <property type="molecule type" value="Genomic_DNA"/>
</dbReference>
<name>A0A8K0LA77_9PEZI</name>
<feature type="region of interest" description="Disordered" evidence="1">
    <location>
        <begin position="49"/>
        <end position="71"/>
    </location>
</feature>
<protein>
    <submittedName>
        <fullName evidence="2">Uncharacterized protein</fullName>
    </submittedName>
</protein>